<dbReference type="SUPFAM" id="SSF47943">
    <property type="entry name" value="Retrovirus capsid protein, N-terminal core domain"/>
    <property type="match status" value="1"/>
</dbReference>
<name>A0A835NDW0_9PASS</name>
<dbReference type="Gene3D" id="1.10.375.10">
    <property type="entry name" value="Human Immunodeficiency Virus Type 1 Capsid Protein"/>
    <property type="match status" value="1"/>
</dbReference>
<dbReference type="EMBL" id="JADDUC020000019">
    <property type="protein sequence ID" value="KAI1233233.1"/>
    <property type="molecule type" value="Genomic_DNA"/>
</dbReference>
<accession>A0A835NDW0</accession>
<evidence type="ECO:0000313" key="2">
    <source>
        <dbReference type="EMBL" id="KAG0113286.1"/>
    </source>
</evidence>
<feature type="compositionally biased region" description="Acidic residues" evidence="1">
    <location>
        <begin position="14"/>
        <end position="30"/>
    </location>
</feature>
<keyword evidence="4" id="KW-1185">Reference proteome</keyword>
<comment type="caution">
    <text evidence="2">The sequence shown here is derived from an EMBL/GenBank/DDBJ whole genome shotgun (WGS) entry which is preliminary data.</text>
</comment>
<dbReference type="InterPro" id="IPR043502">
    <property type="entry name" value="DNA/RNA_pol_sf"/>
</dbReference>
<dbReference type="InterPro" id="IPR008919">
    <property type="entry name" value="Retrov_capsid_N"/>
</dbReference>
<dbReference type="GO" id="GO:0016032">
    <property type="term" value="P:viral process"/>
    <property type="evidence" value="ECO:0007669"/>
    <property type="project" value="InterPro"/>
</dbReference>
<feature type="compositionally biased region" description="Basic and acidic residues" evidence="1">
    <location>
        <begin position="250"/>
        <end position="269"/>
    </location>
</feature>
<evidence type="ECO:0000313" key="3">
    <source>
        <dbReference type="EMBL" id="KAI1233233.1"/>
    </source>
</evidence>
<reference evidence="3 4" key="2">
    <citation type="journal article" date="2021" name="J. Hered.">
        <title>Feather Gene Expression Elucidates the Developmental Basis of Plumage Iridescence in African Starlings.</title>
        <authorList>
            <person name="Rubenstein D.R."/>
            <person name="Corvelo A."/>
            <person name="MacManes M.D."/>
            <person name="Maia R."/>
            <person name="Narzisi G."/>
            <person name="Rousaki A."/>
            <person name="Vandenabeele P."/>
            <person name="Shawkey M.D."/>
            <person name="Solomon J."/>
        </authorList>
    </citation>
    <scope>NUCLEOTIDE SEQUENCE [LARGE SCALE GENOMIC DNA]</scope>
    <source>
        <strain evidence="3">SS15</strain>
    </source>
</reference>
<dbReference type="Proteomes" id="UP000618051">
    <property type="component" value="Unassembled WGS sequence"/>
</dbReference>
<reference evidence="3" key="3">
    <citation type="submission" date="2022-01" db="EMBL/GenBank/DDBJ databases">
        <authorList>
            <person name="Rubenstein D.R."/>
        </authorList>
    </citation>
    <scope>NUCLEOTIDE SEQUENCE</scope>
    <source>
        <strain evidence="3">SS15</strain>
        <tissue evidence="3">Liver</tissue>
    </source>
</reference>
<feature type="compositionally biased region" description="Basic and acidic residues" evidence="1">
    <location>
        <begin position="231"/>
        <end position="240"/>
    </location>
</feature>
<gene>
    <name evidence="3" type="ORF">IHE44_0004831</name>
    <name evidence="2" type="ORF">IHE44_010892</name>
</gene>
<dbReference type="SUPFAM" id="SSF56672">
    <property type="entry name" value="DNA/RNA polymerases"/>
    <property type="match status" value="1"/>
</dbReference>
<feature type="region of interest" description="Disordered" evidence="1">
    <location>
        <begin position="1"/>
        <end position="38"/>
    </location>
</feature>
<feature type="region of interest" description="Disordered" evidence="1">
    <location>
        <begin position="216"/>
        <end position="282"/>
    </location>
</feature>
<sequence length="282" mass="31822">MAYGKAFATGYCPEDSEEDEEEDPLDPEFIDPDKEPNLYPPDSHNHWIRLKQQALREGELDIAEKIVAPVIYSGTWKQAARWEPLPFSVIKELQRTVTEHGIVSPYFPSQFCQQYIDDILMGGDEIEVVGDTQQKIISHLESLDLQIPSEKIHKPSQEVKFLGICWKGVTQGDDVTITCELITESLIEPAYSYGTGLYGHSVSVFWDMLPTWTGPEDLTTEGFTTPPQRSGPDDDRESRGSVRVSPEFPHMPHDCREDRGYPKDPHPFLDRSSGLAEVDAGQ</sequence>
<proteinExistence type="predicted"/>
<protein>
    <submittedName>
        <fullName evidence="2">Uncharacterized protein</fullName>
    </submittedName>
</protein>
<evidence type="ECO:0000313" key="4">
    <source>
        <dbReference type="Proteomes" id="UP000618051"/>
    </source>
</evidence>
<feature type="non-terminal residue" evidence="2">
    <location>
        <position position="1"/>
    </location>
</feature>
<dbReference type="EMBL" id="JADDUC010000479">
    <property type="protein sequence ID" value="KAG0113286.1"/>
    <property type="molecule type" value="Genomic_DNA"/>
</dbReference>
<reference evidence="2" key="1">
    <citation type="submission" date="2020-10" db="EMBL/GenBank/DDBJ databases">
        <title>Feather gene expression reveals the developmental basis of iridescence in African starlings.</title>
        <authorList>
            <person name="Rubenstein D.R."/>
        </authorList>
    </citation>
    <scope>NUCLEOTIDE SEQUENCE</scope>
    <source>
        <strain evidence="2">SS15</strain>
        <tissue evidence="2">Liver</tissue>
    </source>
</reference>
<dbReference type="OrthoDB" id="9950135at2759"/>
<dbReference type="AlphaFoldDB" id="A0A835NDW0"/>
<evidence type="ECO:0000256" key="1">
    <source>
        <dbReference type="SAM" id="MobiDB-lite"/>
    </source>
</evidence>
<organism evidence="2">
    <name type="scientific">Lamprotornis superbus</name>
    <dbReference type="NCBI Taxonomy" id="245042"/>
    <lineage>
        <taxon>Eukaryota</taxon>
        <taxon>Metazoa</taxon>
        <taxon>Chordata</taxon>
        <taxon>Craniata</taxon>
        <taxon>Vertebrata</taxon>
        <taxon>Euteleostomi</taxon>
        <taxon>Archelosauria</taxon>
        <taxon>Archosauria</taxon>
        <taxon>Dinosauria</taxon>
        <taxon>Saurischia</taxon>
        <taxon>Theropoda</taxon>
        <taxon>Coelurosauria</taxon>
        <taxon>Aves</taxon>
        <taxon>Neognathae</taxon>
        <taxon>Neoaves</taxon>
        <taxon>Telluraves</taxon>
        <taxon>Australaves</taxon>
        <taxon>Passeriformes</taxon>
        <taxon>Sturnidae</taxon>
        <taxon>Lamprotornis</taxon>
    </lineage>
</organism>